<dbReference type="CDD" id="cd14727">
    <property type="entry name" value="ChanN-like"/>
    <property type="match status" value="1"/>
</dbReference>
<dbReference type="EMBL" id="JAEIJD010000001">
    <property type="protein sequence ID" value="MBI6628673.1"/>
    <property type="molecule type" value="Genomic_DNA"/>
</dbReference>
<dbReference type="Gene3D" id="3.40.50.11550">
    <property type="match status" value="2"/>
</dbReference>
<comment type="caution">
    <text evidence="4">The sequence shown here is derived from an EMBL/GenBank/DDBJ whole genome shotgun (WGS) entry which is preliminary data.</text>
</comment>
<gene>
    <name evidence="4" type="ORF">JAO82_02150</name>
</gene>
<sequence length="274" mass="29473">MKFVIAAALFALAAAPLRAASLDQVVSAAARADVVILGEVHDNPAHHTYQAQLVEMLQPSAVVWEMLTGVEAQMVDLALIPECDKLADQLGWAQSGWPDFAMYHPIFLAAPKARIFGAMVPRQEAKRAMEGGVAAAFGADAAAYGLTAPLPKAEQTSREELQQLVHCNALPPEMLAPMVEIQRLRDAALARAVIDALQATGGPVVVITGNGHARKDWGIPLYLKRVRPEVKVFAVGQSENEQIAGEFDAVLDSKPVERDDPCDRFRAPTPEGVE</sequence>
<dbReference type="RefSeq" id="WP_198684676.1">
    <property type="nucleotide sequence ID" value="NZ_JAEIJD010000001.1"/>
</dbReference>
<evidence type="ECO:0000256" key="1">
    <source>
        <dbReference type="SAM" id="MobiDB-lite"/>
    </source>
</evidence>
<keyword evidence="5" id="KW-1185">Reference proteome</keyword>
<evidence type="ECO:0000259" key="3">
    <source>
        <dbReference type="Pfam" id="PF04187"/>
    </source>
</evidence>
<keyword evidence="2" id="KW-0732">Signal</keyword>
<evidence type="ECO:0000256" key="2">
    <source>
        <dbReference type="SAM" id="SignalP"/>
    </source>
</evidence>
<accession>A0A934HR51</accession>
<dbReference type="Pfam" id="PF04187">
    <property type="entry name" value="Cofac_haem_bdg"/>
    <property type="match status" value="1"/>
</dbReference>
<feature type="chain" id="PRO_5036783074" evidence="2">
    <location>
        <begin position="20"/>
        <end position="274"/>
    </location>
</feature>
<reference evidence="4" key="1">
    <citation type="submission" date="2020-12" db="EMBL/GenBank/DDBJ databases">
        <title>Pontibaca salina gen. nov., sp. nov., isolated from marine sediment.</title>
        <authorList>
            <person name="Bo J."/>
            <person name="Wang S."/>
            <person name="Song X."/>
            <person name="Du Z."/>
        </authorList>
    </citation>
    <scope>NUCLEOTIDE SEQUENCE</scope>
    <source>
        <strain evidence="4">S1109L</strain>
    </source>
</reference>
<keyword evidence="4" id="KW-0449">Lipoprotein</keyword>
<feature type="signal peptide" evidence="2">
    <location>
        <begin position="1"/>
        <end position="19"/>
    </location>
</feature>
<dbReference type="AlphaFoldDB" id="A0A934HR51"/>
<proteinExistence type="predicted"/>
<name>A0A934HR51_9RHOB</name>
<feature type="domain" description="Haem-binding uptake Tiki superfamily ChaN" evidence="3">
    <location>
        <begin position="26"/>
        <end position="223"/>
    </location>
</feature>
<feature type="compositionally biased region" description="Basic and acidic residues" evidence="1">
    <location>
        <begin position="254"/>
        <end position="266"/>
    </location>
</feature>
<dbReference type="InterPro" id="IPR007314">
    <property type="entry name" value="Cofac_haem-bd_dom"/>
</dbReference>
<evidence type="ECO:0000313" key="4">
    <source>
        <dbReference type="EMBL" id="MBI6628673.1"/>
    </source>
</evidence>
<dbReference type="Proteomes" id="UP000613255">
    <property type="component" value="Unassembled WGS sequence"/>
</dbReference>
<evidence type="ECO:0000313" key="5">
    <source>
        <dbReference type="Proteomes" id="UP000613255"/>
    </source>
</evidence>
<feature type="region of interest" description="Disordered" evidence="1">
    <location>
        <begin position="252"/>
        <end position="274"/>
    </location>
</feature>
<dbReference type="SUPFAM" id="SSF159501">
    <property type="entry name" value="EreA/ChaN-like"/>
    <property type="match status" value="1"/>
</dbReference>
<organism evidence="4 5">
    <name type="scientific">Pontibaca salina</name>
    <dbReference type="NCBI Taxonomy" id="2795731"/>
    <lineage>
        <taxon>Bacteria</taxon>
        <taxon>Pseudomonadati</taxon>
        <taxon>Pseudomonadota</taxon>
        <taxon>Alphaproteobacteria</taxon>
        <taxon>Rhodobacterales</taxon>
        <taxon>Roseobacteraceae</taxon>
        <taxon>Pontibaca</taxon>
    </lineage>
</organism>
<protein>
    <submittedName>
        <fullName evidence="4">ChaN family lipoprotein</fullName>
    </submittedName>
</protein>